<dbReference type="InterPro" id="IPR027417">
    <property type="entry name" value="P-loop_NTPase"/>
</dbReference>
<dbReference type="SUPFAM" id="SSF52540">
    <property type="entry name" value="P-loop containing nucleoside triphosphate hydrolases"/>
    <property type="match status" value="1"/>
</dbReference>
<dbReference type="EMBL" id="BAABCY010000034">
    <property type="protein sequence ID" value="GAA3563869.1"/>
    <property type="molecule type" value="Genomic_DNA"/>
</dbReference>
<gene>
    <name evidence="2" type="ORF">GCM10022395_13020</name>
</gene>
<proteinExistence type="predicted"/>
<sequence>MPRLLPNLPVEDLTFENDYLGIIDKGEIIKTFLKSNTSEFPDIKMFSLYGDWGSGKSTLMKYLEKELKGSFNTFFFEAWEFESDANLSISLLEYFVAESRDSTEETFGEIVNIAAKLFKGFSNSVSVSIPGLRIDGSKIVEVLDEGLGQTFLLLKNRFKEEFIRWEDNKTVTKPYDYNIVFVDDLDRCEPENVLNLLSALKLFFTYGQKTIFFCGVDKKAVNEAEVCKVKKIVS</sequence>
<evidence type="ECO:0000313" key="2">
    <source>
        <dbReference type="EMBL" id="GAA3563869.1"/>
    </source>
</evidence>
<feature type="domain" description="KAP NTPase" evidence="1">
    <location>
        <begin position="39"/>
        <end position="224"/>
    </location>
</feature>
<evidence type="ECO:0000259" key="1">
    <source>
        <dbReference type="Pfam" id="PF07693"/>
    </source>
</evidence>
<organism evidence="2 3">
    <name type="scientific">Snuella lapsa</name>
    <dbReference type="NCBI Taxonomy" id="870481"/>
    <lineage>
        <taxon>Bacteria</taxon>
        <taxon>Pseudomonadati</taxon>
        <taxon>Bacteroidota</taxon>
        <taxon>Flavobacteriia</taxon>
        <taxon>Flavobacteriales</taxon>
        <taxon>Flavobacteriaceae</taxon>
        <taxon>Snuella</taxon>
    </lineage>
</organism>
<name>A0ABP6XCI0_9FLAO</name>
<dbReference type="Pfam" id="PF07693">
    <property type="entry name" value="KAP_NTPase"/>
    <property type="match status" value="1"/>
</dbReference>
<reference evidence="3" key="1">
    <citation type="journal article" date="2019" name="Int. J. Syst. Evol. Microbiol.">
        <title>The Global Catalogue of Microorganisms (GCM) 10K type strain sequencing project: providing services to taxonomists for standard genome sequencing and annotation.</title>
        <authorList>
            <consortium name="The Broad Institute Genomics Platform"/>
            <consortium name="The Broad Institute Genome Sequencing Center for Infectious Disease"/>
            <person name="Wu L."/>
            <person name="Ma J."/>
        </authorList>
    </citation>
    <scope>NUCLEOTIDE SEQUENCE [LARGE SCALE GENOMIC DNA]</scope>
    <source>
        <strain evidence="3">JCM 17111</strain>
    </source>
</reference>
<keyword evidence="3" id="KW-1185">Reference proteome</keyword>
<protein>
    <recommendedName>
        <fullName evidence="1">KAP NTPase domain-containing protein</fullName>
    </recommendedName>
</protein>
<comment type="caution">
    <text evidence="2">The sequence shown here is derived from an EMBL/GenBank/DDBJ whole genome shotgun (WGS) entry which is preliminary data.</text>
</comment>
<evidence type="ECO:0000313" key="3">
    <source>
        <dbReference type="Proteomes" id="UP001500954"/>
    </source>
</evidence>
<dbReference type="Gene3D" id="3.40.50.300">
    <property type="entry name" value="P-loop containing nucleotide triphosphate hydrolases"/>
    <property type="match status" value="1"/>
</dbReference>
<dbReference type="RefSeq" id="WP_345005083.1">
    <property type="nucleotide sequence ID" value="NZ_BAABCY010000034.1"/>
</dbReference>
<dbReference type="Proteomes" id="UP001500954">
    <property type="component" value="Unassembled WGS sequence"/>
</dbReference>
<dbReference type="InterPro" id="IPR011646">
    <property type="entry name" value="KAP_P-loop"/>
</dbReference>
<accession>A0ABP6XCI0</accession>